<dbReference type="RefSeq" id="XP_012944009.1">
    <property type="nucleotide sequence ID" value="XM_013088555.2"/>
</dbReference>
<name>A0ABM1AAJ5_APLCA</name>
<keyword evidence="2" id="KW-1185">Reference proteome</keyword>
<evidence type="ECO:0000313" key="2">
    <source>
        <dbReference type="Proteomes" id="UP000694888"/>
    </source>
</evidence>
<organism evidence="2 3">
    <name type="scientific">Aplysia californica</name>
    <name type="common">California sea hare</name>
    <dbReference type="NCBI Taxonomy" id="6500"/>
    <lineage>
        <taxon>Eukaryota</taxon>
        <taxon>Metazoa</taxon>
        <taxon>Spiralia</taxon>
        <taxon>Lophotrochozoa</taxon>
        <taxon>Mollusca</taxon>
        <taxon>Gastropoda</taxon>
        <taxon>Heterobranchia</taxon>
        <taxon>Euthyneura</taxon>
        <taxon>Tectipleura</taxon>
        <taxon>Aplysiida</taxon>
        <taxon>Aplysioidea</taxon>
        <taxon>Aplysiidae</taxon>
        <taxon>Aplysia</taxon>
    </lineage>
</organism>
<evidence type="ECO:0000313" key="3">
    <source>
        <dbReference type="RefSeq" id="XP_012944009.1"/>
    </source>
</evidence>
<dbReference type="SUPFAM" id="SSF55331">
    <property type="entry name" value="Tautomerase/MIF"/>
    <property type="match status" value="1"/>
</dbReference>
<reference evidence="3" key="1">
    <citation type="submission" date="2025-08" db="UniProtKB">
        <authorList>
            <consortium name="RefSeq"/>
        </authorList>
    </citation>
    <scope>IDENTIFICATION</scope>
</reference>
<dbReference type="Proteomes" id="UP000694888">
    <property type="component" value="Unplaced"/>
</dbReference>
<proteinExistence type="inferred from homology"/>
<protein>
    <submittedName>
        <fullName evidence="3">Uncharacterized protein LOC101854447</fullName>
    </submittedName>
</protein>
<dbReference type="InterPro" id="IPR014347">
    <property type="entry name" value="Tautomerase/MIF_sf"/>
</dbReference>
<dbReference type="Gene3D" id="3.30.429.10">
    <property type="entry name" value="Macrophage Migration Inhibitory Factor"/>
    <property type="match status" value="1"/>
</dbReference>
<accession>A0ABM1AAJ5</accession>
<dbReference type="GeneID" id="101854447"/>
<gene>
    <name evidence="3" type="primary">LOC101854447</name>
</gene>
<dbReference type="InterPro" id="IPR001398">
    <property type="entry name" value="Macrophage_inhib_fac"/>
</dbReference>
<sequence length="125" mass="13983">MPLITVKTNVKTVSDDFMQKSHDFFKDLLVTEKIIIDLDLGRQMTAFNSSEPTVTVMGIAVGRFHSDTNPRLHKAIAEFISTALSVPLERTIVFLQKLPCHNVSAGGEPLPEFLARDRDVTAWQD</sequence>
<comment type="similarity">
    <text evidence="1">Belongs to the MIF family.</text>
</comment>
<dbReference type="Pfam" id="PF01187">
    <property type="entry name" value="MIF"/>
    <property type="match status" value="1"/>
</dbReference>
<evidence type="ECO:0000256" key="1">
    <source>
        <dbReference type="ARBA" id="ARBA00005851"/>
    </source>
</evidence>